<protein>
    <submittedName>
        <fullName evidence="2">Uncharacterized protein</fullName>
    </submittedName>
</protein>
<evidence type="ECO:0000256" key="1">
    <source>
        <dbReference type="SAM" id="MobiDB-lite"/>
    </source>
</evidence>
<feature type="compositionally biased region" description="Polar residues" evidence="1">
    <location>
        <begin position="30"/>
        <end position="40"/>
    </location>
</feature>
<dbReference type="EMBL" id="KZ293669">
    <property type="protein sequence ID" value="PBK89203.1"/>
    <property type="molecule type" value="Genomic_DNA"/>
</dbReference>
<dbReference type="AlphaFoldDB" id="A0A2H3DLT7"/>
<evidence type="ECO:0000313" key="3">
    <source>
        <dbReference type="Proteomes" id="UP000217790"/>
    </source>
</evidence>
<feature type="compositionally biased region" description="Basic and acidic residues" evidence="1">
    <location>
        <begin position="241"/>
        <end position="254"/>
    </location>
</feature>
<feature type="region of interest" description="Disordered" evidence="1">
    <location>
        <begin position="78"/>
        <end position="107"/>
    </location>
</feature>
<reference evidence="3" key="1">
    <citation type="journal article" date="2017" name="Nat. Ecol. Evol.">
        <title>Genome expansion and lineage-specific genetic innovations in the forest pathogenic fungi Armillaria.</title>
        <authorList>
            <person name="Sipos G."/>
            <person name="Prasanna A.N."/>
            <person name="Walter M.C."/>
            <person name="O'Connor E."/>
            <person name="Balint B."/>
            <person name="Krizsan K."/>
            <person name="Kiss B."/>
            <person name="Hess J."/>
            <person name="Varga T."/>
            <person name="Slot J."/>
            <person name="Riley R."/>
            <person name="Boka B."/>
            <person name="Rigling D."/>
            <person name="Barry K."/>
            <person name="Lee J."/>
            <person name="Mihaltcheva S."/>
            <person name="LaButti K."/>
            <person name="Lipzen A."/>
            <person name="Waldron R."/>
            <person name="Moloney N.M."/>
            <person name="Sperisen C."/>
            <person name="Kredics L."/>
            <person name="Vagvoelgyi C."/>
            <person name="Patrignani A."/>
            <person name="Fitzpatrick D."/>
            <person name="Nagy I."/>
            <person name="Doyle S."/>
            <person name="Anderson J.B."/>
            <person name="Grigoriev I.V."/>
            <person name="Gueldener U."/>
            <person name="Muensterkoetter M."/>
            <person name="Nagy L.G."/>
        </authorList>
    </citation>
    <scope>NUCLEOTIDE SEQUENCE [LARGE SCALE GENOMIC DNA]</scope>
    <source>
        <strain evidence="3">Ar21-2</strain>
    </source>
</reference>
<proteinExistence type="predicted"/>
<dbReference type="InParanoid" id="A0A2H3DLT7"/>
<dbReference type="Proteomes" id="UP000217790">
    <property type="component" value="Unassembled WGS sequence"/>
</dbReference>
<gene>
    <name evidence="2" type="ORF">ARMGADRAFT_1167530</name>
</gene>
<keyword evidence="3" id="KW-1185">Reference proteome</keyword>
<accession>A0A2H3DLT7</accession>
<feature type="region of interest" description="Disordered" evidence="1">
    <location>
        <begin position="30"/>
        <end position="56"/>
    </location>
</feature>
<feature type="region of interest" description="Disordered" evidence="1">
    <location>
        <begin position="147"/>
        <end position="254"/>
    </location>
</feature>
<dbReference type="OrthoDB" id="2933743at2759"/>
<organism evidence="2 3">
    <name type="scientific">Armillaria gallica</name>
    <name type="common">Bulbous honey fungus</name>
    <name type="synonym">Armillaria bulbosa</name>
    <dbReference type="NCBI Taxonomy" id="47427"/>
    <lineage>
        <taxon>Eukaryota</taxon>
        <taxon>Fungi</taxon>
        <taxon>Dikarya</taxon>
        <taxon>Basidiomycota</taxon>
        <taxon>Agaricomycotina</taxon>
        <taxon>Agaricomycetes</taxon>
        <taxon>Agaricomycetidae</taxon>
        <taxon>Agaricales</taxon>
        <taxon>Marasmiineae</taxon>
        <taxon>Physalacriaceae</taxon>
        <taxon>Armillaria</taxon>
    </lineage>
</organism>
<sequence length="254" mass="27749">MTPMTSQNKRPTAFAVVAAFVSASRTMLRTTASSIHATSPSPIPTIPDENDEHTLTGFGDISLSDDCFIPGIASDISPTKKDSLKRPKKPAALRPRPSVLSNRPPPPLMAKALRSPTEHQRLIKAALAEPKVNFKTLIDSVRLTEEKISQKSPKKKGIPSPIAIFKRGAASSPPPSPWAPVTSPRTPRTPKPVTPRTPKLPSSPQSPKPWRGNSPLPKRPPLPTWDLVYPELADDKEENTEEKHQDKSQQKKTA</sequence>
<dbReference type="OMA" id="DCFIPGI"/>
<name>A0A2H3DLT7_ARMGA</name>
<evidence type="ECO:0000313" key="2">
    <source>
        <dbReference type="EMBL" id="PBK89203.1"/>
    </source>
</evidence>
<feature type="compositionally biased region" description="Low complexity" evidence="1">
    <location>
        <begin position="196"/>
        <end position="209"/>
    </location>
</feature>